<keyword evidence="5 6" id="KW-0472">Membrane</keyword>
<feature type="transmembrane region" description="Helical" evidence="6">
    <location>
        <begin position="12"/>
        <end position="36"/>
    </location>
</feature>
<dbReference type="GO" id="GO:0005886">
    <property type="term" value="C:plasma membrane"/>
    <property type="evidence" value="ECO:0007669"/>
    <property type="project" value="TreeGrafter"/>
</dbReference>
<dbReference type="AlphaFoldDB" id="A0AAJ7L6P7"/>
<dbReference type="PIRSF" id="PIRSF002419">
    <property type="entry name" value="Tetraspanin"/>
    <property type="match status" value="1"/>
</dbReference>
<evidence type="ECO:0000313" key="8">
    <source>
        <dbReference type="RefSeq" id="XP_018495494.1"/>
    </source>
</evidence>
<dbReference type="CDD" id="cd03127">
    <property type="entry name" value="tetraspanin_LEL"/>
    <property type="match status" value="1"/>
</dbReference>
<evidence type="ECO:0000256" key="2">
    <source>
        <dbReference type="ARBA" id="ARBA00006840"/>
    </source>
</evidence>
<name>A0AAJ7L6P7_9ACAR</name>
<organism evidence="7 8">
    <name type="scientific">Galendromus occidentalis</name>
    <name type="common">western predatory mite</name>
    <dbReference type="NCBI Taxonomy" id="34638"/>
    <lineage>
        <taxon>Eukaryota</taxon>
        <taxon>Metazoa</taxon>
        <taxon>Ecdysozoa</taxon>
        <taxon>Arthropoda</taxon>
        <taxon>Chelicerata</taxon>
        <taxon>Arachnida</taxon>
        <taxon>Acari</taxon>
        <taxon>Parasitiformes</taxon>
        <taxon>Mesostigmata</taxon>
        <taxon>Gamasina</taxon>
        <taxon>Phytoseioidea</taxon>
        <taxon>Phytoseiidae</taxon>
        <taxon>Typhlodrominae</taxon>
        <taxon>Galendromus</taxon>
    </lineage>
</organism>
<reference evidence="8" key="1">
    <citation type="submission" date="2025-08" db="UniProtKB">
        <authorList>
            <consortium name="RefSeq"/>
        </authorList>
    </citation>
    <scope>IDENTIFICATION</scope>
</reference>
<evidence type="ECO:0000256" key="5">
    <source>
        <dbReference type="ARBA" id="ARBA00023136"/>
    </source>
</evidence>
<evidence type="ECO:0000313" key="7">
    <source>
        <dbReference type="Proteomes" id="UP000694867"/>
    </source>
</evidence>
<dbReference type="RefSeq" id="XP_018495494.1">
    <property type="nucleotide sequence ID" value="XM_018639978.2"/>
</dbReference>
<keyword evidence="4 6" id="KW-1133">Transmembrane helix</keyword>
<dbReference type="KEGG" id="goe:100904567"/>
<evidence type="ECO:0000256" key="3">
    <source>
        <dbReference type="ARBA" id="ARBA00022692"/>
    </source>
</evidence>
<comment type="similarity">
    <text evidence="2 6">Belongs to the tetraspanin (TM4SF) family.</text>
</comment>
<gene>
    <name evidence="8" type="primary">LOC100904567</name>
</gene>
<evidence type="ECO:0000256" key="6">
    <source>
        <dbReference type="RuleBase" id="RU361218"/>
    </source>
</evidence>
<keyword evidence="3 6" id="KW-0812">Transmembrane</keyword>
<evidence type="ECO:0000256" key="1">
    <source>
        <dbReference type="ARBA" id="ARBA00004141"/>
    </source>
</evidence>
<evidence type="ECO:0000256" key="4">
    <source>
        <dbReference type="ARBA" id="ARBA00022989"/>
    </source>
</evidence>
<accession>A0AAJ7L6P7</accession>
<dbReference type="PANTHER" id="PTHR19282:SF527">
    <property type="entry name" value="TETRASPANIN"/>
    <property type="match status" value="1"/>
</dbReference>
<dbReference type="PANTHER" id="PTHR19282">
    <property type="entry name" value="TETRASPANIN"/>
    <property type="match status" value="1"/>
</dbReference>
<dbReference type="Proteomes" id="UP000694867">
    <property type="component" value="Unplaced"/>
</dbReference>
<dbReference type="PRINTS" id="PR00259">
    <property type="entry name" value="TMFOUR"/>
</dbReference>
<dbReference type="Gene3D" id="1.10.1450.10">
    <property type="entry name" value="Tetraspanin"/>
    <property type="match status" value="1"/>
</dbReference>
<feature type="transmembrane region" description="Helical" evidence="6">
    <location>
        <begin position="82"/>
        <end position="107"/>
    </location>
</feature>
<dbReference type="InterPro" id="IPR018499">
    <property type="entry name" value="Tetraspanin/Peripherin"/>
</dbReference>
<feature type="transmembrane region" description="Helical" evidence="6">
    <location>
        <begin position="48"/>
        <end position="76"/>
    </location>
</feature>
<dbReference type="GeneID" id="100904567"/>
<protein>
    <recommendedName>
        <fullName evidence="6">Tetraspanin</fullName>
    </recommendedName>
</protein>
<feature type="transmembrane region" description="Helical" evidence="6">
    <location>
        <begin position="218"/>
        <end position="244"/>
    </location>
</feature>
<dbReference type="InterPro" id="IPR000301">
    <property type="entry name" value="Tetraspanin_animals"/>
</dbReference>
<keyword evidence="7" id="KW-1185">Reference proteome</keyword>
<comment type="subcellular location">
    <subcellularLocation>
        <location evidence="1 6">Membrane</location>
        <topology evidence="1 6">Multi-pass membrane protein</topology>
    </subcellularLocation>
</comment>
<dbReference type="Pfam" id="PF00335">
    <property type="entry name" value="Tetraspanin"/>
    <property type="match status" value="1"/>
</dbReference>
<proteinExistence type="inferred from homology"/>
<sequence length="245" mass="27342">MVQGCGAVVKYALFVANLIIMLGGVVVFGVGVWTLADRSFMERLLGSNLYVSSAAIMICTGLVTTFVAFLGCFGAWKELRCLLMAFFAILLVLFVVMMVGGILGYVFRNEVDDRMYAEMISSIPKYKNDSAVTRTWDSVQQAFRCCGMQVRGPTPSTDPPMRIWFQNPNFNLFVQVPDSCCMRKEWLGGCRERPTERDTYMDNCYTKMRDFMKSHAEVIGGLGIGIACVLLIGMILSCILIVIIF</sequence>
<dbReference type="SUPFAM" id="SSF48652">
    <property type="entry name" value="Tetraspanin"/>
    <property type="match status" value="1"/>
</dbReference>
<dbReference type="InterPro" id="IPR008952">
    <property type="entry name" value="Tetraspanin_EC2_sf"/>
</dbReference>